<dbReference type="InterPro" id="IPR036388">
    <property type="entry name" value="WH-like_DNA-bd_sf"/>
</dbReference>
<evidence type="ECO:0008006" key="9">
    <source>
        <dbReference type="Google" id="ProtNLM"/>
    </source>
</evidence>
<evidence type="ECO:0000256" key="2">
    <source>
        <dbReference type="ARBA" id="ARBA00023015"/>
    </source>
</evidence>
<keyword evidence="3" id="KW-0731">Sigma factor</keyword>
<sequence>MQVQFLLGAPKIVQSSKFKVQSAKLTDKLQLSLISDEDLVVLILKRDWEALRELFKRYQKPFFNLAYRFCGDRFVAEDLTSEILWRIYGYLQSFDSQRKFKSWAFKVATNTCMTHVVQSSKFKVQSYGSKLKVDDDQGEYESEVADDKVDLVKETVRNEVSERVQKALMRLPDKYRLALYLYYFEDLKYEEIAEDLNLPVNTVRTHIKRGKEKMKEELRDLI</sequence>
<dbReference type="InterPro" id="IPR013249">
    <property type="entry name" value="RNA_pol_sigma70_r4_t2"/>
</dbReference>
<evidence type="ECO:0000259" key="5">
    <source>
        <dbReference type="Pfam" id="PF04542"/>
    </source>
</evidence>
<gene>
    <name evidence="7" type="ORF">COT03_00475</name>
</gene>
<comment type="similarity">
    <text evidence="1">Belongs to the sigma-70 factor family. ECF subfamily.</text>
</comment>
<organism evidence="7 8">
    <name type="scientific">Candidatus Shapirobacteria bacterium CG07_land_8_20_14_0_80_39_18</name>
    <dbReference type="NCBI Taxonomy" id="1974882"/>
    <lineage>
        <taxon>Bacteria</taxon>
        <taxon>Candidatus Shapironibacteriota</taxon>
    </lineage>
</organism>
<comment type="caution">
    <text evidence="7">The sequence shown here is derived from an EMBL/GenBank/DDBJ whole genome shotgun (WGS) entry which is preliminary data.</text>
</comment>
<dbReference type="InterPro" id="IPR007627">
    <property type="entry name" value="RNA_pol_sigma70_r2"/>
</dbReference>
<dbReference type="Pfam" id="PF04542">
    <property type="entry name" value="Sigma70_r2"/>
    <property type="match status" value="1"/>
</dbReference>
<name>A0A2M6YS61_9BACT</name>
<dbReference type="EMBL" id="PEWZ01000027">
    <property type="protein sequence ID" value="PIU36272.1"/>
    <property type="molecule type" value="Genomic_DNA"/>
</dbReference>
<dbReference type="Gene3D" id="1.10.1740.10">
    <property type="match status" value="1"/>
</dbReference>
<evidence type="ECO:0000313" key="8">
    <source>
        <dbReference type="Proteomes" id="UP000229502"/>
    </source>
</evidence>
<dbReference type="CDD" id="cd06171">
    <property type="entry name" value="Sigma70_r4"/>
    <property type="match status" value="1"/>
</dbReference>
<evidence type="ECO:0000256" key="4">
    <source>
        <dbReference type="ARBA" id="ARBA00023163"/>
    </source>
</evidence>
<dbReference type="AlphaFoldDB" id="A0A2M6YS61"/>
<proteinExistence type="inferred from homology"/>
<dbReference type="Gene3D" id="1.10.10.10">
    <property type="entry name" value="Winged helix-like DNA-binding domain superfamily/Winged helix DNA-binding domain"/>
    <property type="match status" value="1"/>
</dbReference>
<dbReference type="NCBIfam" id="TIGR02937">
    <property type="entry name" value="sigma70-ECF"/>
    <property type="match status" value="1"/>
</dbReference>
<dbReference type="Pfam" id="PF08281">
    <property type="entry name" value="Sigma70_r4_2"/>
    <property type="match status" value="1"/>
</dbReference>
<accession>A0A2M6YS61</accession>
<dbReference type="PANTHER" id="PTHR43133:SF51">
    <property type="entry name" value="RNA POLYMERASE SIGMA FACTOR"/>
    <property type="match status" value="1"/>
</dbReference>
<feature type="domain" description="RNA polymerase sigma-70 region 2" evidence="5">
    <location>
        <begin position="54"/>
        <end position="118"/>
    </location>
</feature>
<keyword evidence="4" id="KW-0804">Transcription</keyword>
<dbReference type="SUPFAM" id="SSF88946">
    <property type="entry name" value="Sigma2 domain of RNA polymerase sigma factors"/>
    <property type="match status" value="1"/>
</dbReference>
<evidence type="ECO:0000313" key="7">
    <source>
        <dbReference type="EMBL" id="PIU36272.1"/>
    </source>
</evidence>
<feature type="domain" description="RNA polymerase sigma factor 70 region 4 type 2" evidence="6">
    <location>
        <begin position="162"/>
        <end position="214"/>
    </location>
</feature>
<dbReference type="GO" id="GO:0016987">
    <property type="term" value="F:sigma factor activity"/>
    <property type="evidence" value="ECO:0007669"/>
    <property type="project" value="UniProtKB-KW"/>
</dbReference>
<dbReference type="Proteomes" id="UP000229502">
    <property type="component" value="Unassembled WGS sequence"/>
</dbReference>
<dbReference type="InterPro" id="IPR039425">
    <property type="entry name" value="RNA_pol_sigma-70-like"/>
</dbReference>
<keyword evidence="2" id="KW-0805">Transcription regulation</keyword>
<reference evidence="8" key="1">
    <citation type="submission" date="2017-09" db="EMBL/GenBank/DDBJ databases">
        <title>Depth-based differentiation of microbial function through sediment-hosted aquifers and enrichment of novel symbionts in the deep terrestrial subsurface.</title>
        <authorList>
            <person name="Probst A.J."/>
            <person name="Ladd B."/>
            <person name="Jarett J.K."/>
            <person name="Geller-Mcgrath D.E."/>
            <person name="Sieber C.M.K."/>
            <person name="Emerson J.B."/>
            <person name="Anantharaman K."/>
            <person name="Thomas B.C."/>
            <person name="Malmstrom R."/>
            <person name="Stieglmeier M."/>
            <person name="Klingl A."/>
            <person name="Woyke T."/>
            <person name="Ryan C.M."/>
            <person name="Banfield J.F."/>
        </authorList>
    </citation>
    <scope>NUCLEOTIDE SEQUENCE [LARGE SCALE GENOMIC DNA]</scope>
</reference>
<dbReference type="InterPro" id="IPR013325">
    <property type="entry name" value="RNA_pol_sigma_r2"/>
</dbReference>
<evidence type="ECO:0000259" key="6">
    <source>
        <dbReference type="Pfam" id="PF08281"/>
    </source>
</evidence>
<dbReference type="InterPro" id="IPR014284">
    <property type="entry name" value="RNA_pol_sigma-70_dom"/>
</dbReference>
<dbReference type="GO" id="GO:0003677">
    <property type="term" value="F:DNA binding"/>
    <property type="evidence" value="ECO:0007669"/>
    <property type="project" value="InterPro"/>
</dbReference>
<dbReference type="InterPro" id="IPR013324">
    <property type="entry name" value="RNA_pol_sigma_r3/r4-like"/>
</dbReference>
<dbReference type="SUPFAM" id="SSF88659">
    <property type="entry name" value="Sigma3 and sigma4 domains of RNA polymerase sigma factors"/>
    <property type="match status" value="1"/>
</dbReference>
<dbReference type="PANTHER" id="PTHR43133">
    <property type="entry name" value="RNA POLYMERASE ECF-TYPE SIGMA FACTO"/>
    <property type="match status" value="1"/>
</dbReference>
<evidence type="ECO:0000256" key="1">
    <source>
        <dbReference type="ARBA" id="ARBA00010641"/>
    </source>
</evidence>
<protein>
    <recommendedName>
        <fullName evidence="9">RNA polymerase sigma factor</fullName>
    </recommendedName>
</protein>
<evidence type="ECO:0000256" key="3">
    <source>
        <dbReference type="ARBA" id="ARBA00023082"/>
    </source>
</evidence>
<dbReference type="GO" id="GO:0006352">
    <property type="term" value="P:DNA-templated transcription initiation"/>
    <property type="evidence" value="ECO:0007669"/>
    <property type="project" value="InterPro"/>
</dbReference>